<dbReference type="EMBL" id="JBAMMX010000028">
    <property type="protein sequence ID" value="KAK6911547.1"/>
    <property type="molecule type" value="Genomic_DNA"/>
</dbReference>
<dbReference type="PANTHER" id="PTHR47926:SF374">
    <property type="entry name" value="PENTATRICOPEPTIDE REPEAT-CONTAINING PROTEIN"/>
    <property type="match status" value="1"/>
</dbReference>
<dbReference type="InterPro" id="IPR011990">
    <property type="entry name" value="TPR-like_helical_dom_sf"/>
</dbReference>
<protein>
    <submittedName>
        <fullName evidence="3">Pentatricopeptide repeat</fullName>
    </submittedName>
</protein>
<evidence type="ECO:0000313" key="4">
    <source>
        <dbReference type="Proteomes" id="UP001370490"/>
    </source>
</evidence>
<reference evidence="3 4" key="1">
    <citation type="submission" date="2023-12" db="EMBL/GenBank/DDBJ databases">
        <title>A high-quality genome assembly for Dillenia turbinata (Dilleniales).</title>
        <authorList>
            <person name="Chanderbali A."/>
        </authorList>
    </citation>
    <scope>NUCLEOTIDE SEQUENCE [LARGE SCALE GENOMIC DNA]</scope>
    <source>
        <strain evidence="3">LSX21</strain>
        <tissue evidence="3">Leaf</tissue>
    </source>
</reference>
<evidence type="ECO:0000256" key="2">
    <source>
        <dbReference type="PROSITE-ProRule" id="PRU00708"/>
    </source>
</evidence>
<keyword evidence="1" id="KW-0677">Repeat</keyword>
<feature type="repeat" description="PPR" evidence="2">
    <location>
        <begin position="5"/>
        <end position="39"/>
    </location>
</feature>
<keyword evidence="4" id="KW-1185">Reference proteome</keyword>
<dbReference type="PANTHER" id="PTHR47926">
    <property type="entry name" value="PENTATRICOPEPTIDE REPEAT-CONTAINING PROTEIN"/>
    <property type="match status" value="1"/>
</dbReference>
<evidence type="ECO:0000256" key="1">
    <source>
        <dbReference type="ARBA" id="ARBA00022737"/>
    </source>
</evidence>
<comment type="caution">
    <text evidence="3">The sequence shown here is derived from an EMBL/GenBank/DDBJ whole genome shotgun (WGS) entry which is preliminary data.</text>
</comment>
<dbReference type="GO" id="GO:0009451">
    <property type="term" value="P:RNA modification"/>
    <property type="evidence" value="ECO:0007669"/>
    <property type="project" value="InterPro"/>
</dbReference>
<organism evidence="3 4">
    <name type="scientific">Dillenia turbinata</name>
    <dbReference type="NCBI Taxonomy" id="194707"/>
    <lineage>
        <taxon>Eukaryota</taxon>
        <taxon>Viridiplantae</taxon>
        <taxon>Streptophyta</taxon>
        <taxon>Embryophyta</taxon>
        <taxon>Tracheophyta</taxon>
        <taxon>Spermatophyta</taxon>
        <taxon>Magnoliopsida</taxon>
        <taxon>eudicotyledons</taxon>
        <taxon>Gunneridae</taxon>
        <taxon>Pentapetalae</taxon>
        <taxon>Dilleniales</taxon>
        <taxon>Dilleniaceae</taxon>
        <taxon>Dillenia</taxon>
    </lineage>
</organism>
<dbReference type="Pfam" id="PF01535">
    <property type="entry name" value="PPR"/>
    <property type="match status" value="1"/>
</dbReference>
<dbReference type="AlphaFoldDB" id="A0AAN8UJA6"/>
<dbReference type="Gene3D" id="1.25.40.10">
    <property type="entry name" value="Tetratricopeptide repeat domain"/>
    <property type="match status" value="1"/>
</dbReference>
<dbReference type="InterPro" id="IPR002885">
    <property type="entry name" value="PPR_rpt"/>
</dbReference>
<dbReference type="InterPro" id="IPR046960">
    <property type="entry name" value="PPR_At4g14850-like_plant"/>
</dbReference>
<dbReference type="PROSITE" id="PS51375">
    <property type="entry name" value="PPR"/>
    <property type="match status" value="1"/>
</dbReference>
<evidence type="ECO:0000313" key="3">
    <source>
        <dbReference type="EMBL" id="KAK6911547.1"/>
    </source>
</evidence>
<accession>A0AAN8UJA6</accession>
<sequence length="240" mass="26267">MPLKNPVSWNSIIAAFAGHSDGLKTLQLFEEMRLQGAEPVDVTFLSLLHARSHVGLVEKGMEFLESMSTFMSKDGALACVVDMYGRAGCLKEAKSFNDSLPAKPDILVWQALLGACSICGDTEMGKYAAEQLHSLAPENLVSYTSMAEHILFCTEMIEPSTIKRTKEMGLKKDMAIVSHGPGHGSSAKTSFHIEQHASLDNVSIKVSSSLILSRKLVSPPYMQAWDGKKENKENCTVYIL</sequence>
<dbReference type="NCBIfam" id="TIGR00756">
    <property type="entry name" value="PPR"/>
    <property type="match status" value="1"/>
</dbReference>
<dbReference type="GO" id="GO:0003723">
    <property type="term" value="F:RNA binding"/>
    <property type="evidence" value="ECO:0007669"/>
    <property type="project" value="InterPro"/>
</dbReference>
<proteinExistence type="predicted"/>
<dbReference type="Proteomes" id="UP001370490">
    <property type="component" value="Unassembled WGS sequence"/>
</dbReference>
<name>A0AAN8UJA6_9MAGN</name>
<gene>
    <name evidence="3" type="ORF">RJ641_023640</name>
</gene>